<evidence type="ECO:0000313" key="2">
    <source>
        <dbReference type="Proteomes" id="UP000326641"/>
    </source>
</evidence>
<gene>
    <name evidence="1" type="ORF">DF3PA_90010</name>
</gene>
<organism evidence="1 2">
    <name type="scientific">Candidatus Defluviicoccus seviourii</name>
    <dbReference type="NCBI Taxonomy" id="2565273"/>
    <lineage>
        <taxon>Bacteria</taxon>
        <taxon>Pseudomonadati</taxon>
        <taxon>Pseudomonadota</taxon>
        <taxon>Alphaproteobacteria</taxon>
        <taxon>Rhodospirillales</taxon>
        <taxon>Rhodospirillaceae</taxon>
        <taxon>Defluviicoccus</taxon>
    </lineage>
</organism>
<accession>A0A564WJZ2</accession>
<reference evidence="1" key="1">
    <citation type="submission" date="2018-11" db="EMBL/GenBank/DDBJ databases">
        <authorList>
            <person name="Onetto C."/>
        </authorList>
    </citation>
    <scope>NUCLEOTIDE SEQUENCE [LARGE SCALE GENOMIC DNA]</scope>
</reference>
<proteinExistence type="predicted"/>
<comment type="caution">
    <text evidence="1">The sequence shown here is derived from an EMBL/GenBank/DDBJ whole genome shotgun (WGS) entry which is preliminary data.</text>
</comment>
<protein>
    <submittedName>
        <fullName evidence="1">Uncharacterized protein</fullName>
    </submittedName>
</protein>
<dbReference type="EMBL" id="UXAT02000054">
    <property type="protein sequence ID" value="VUX47993.1"/>
    <property type="molecule type" value="Genomic_DNA"/>
</dbReference>
<sequence>MTGQRLPPEHHVVRYVPASKLLRDENGNVVGVLGAAFKLREGERALSATWLEYFPGERTEQISEVVQAFRASLKVGTKSGFAIGNVRAIIDACATRRHKIRIVHEPEEDNKAHVAVRRMPRDDPELLELLAEKAWAELALNAQIPSGSAPTP</sequence>
<dbReference type="Proteomes" id="UP000326641">
    <property type="component" value="Unassembled WGS sequence"/>
</dbReference>
<dbReference type="AlphaFoldDB" id="A0A564WJZ2"/>
<evidence type="ECO:0000313" key="1">
    <source>
        <dbReference type="EMBL" id="VUX47993.1"/>
    </source>
</evidence>
<name>A0A564WJZ2_9PROT</name>
<keyword evidence="2" id="KW-1185">Reference proteome</keyword>